<feature type="transmembrane region" description="Helical" evidence="2">
    <location>
        <begin position="220"/>
        <end position="243"/>
    </location>
</feature>
<gene>
    <name evidence="3" type="ORF">MU0050_004522</name>
</gene>
<dbReference type="EMBL" id="OY726395">
    <property type="protein sequence ID" value="CAJ1586922.1"/>
    <property type="molecule type" value="Genomic_DNA"/>
</dbReference>
<feature type="transmembrane region" description="Helical" evidence="2">
    <location>
        <begin position="176"/>
        <end position="194"/>
    </location>
</feature>
<feature type="compositionally biased region" description="Basic and acidic residues" evidence="1">
    <location>
        <begin position="1"/>
        <end position="11"/>
    </location>
</feature>
<feature type="transmembrane region" description="Helical" evidence="2">
    <location>
        <begin position="451"/>
        <end position="469"/>
    </location>
</feature>
<protein>
    <submittedName>
        <fullName evidence="3">PepSY domain-containing protein</fullName>
    </submittedName>
</protein>
<keyword evidence="2" id="KW-1133">Transmembrane helix</keyword>
<reference evidence="3 4" key="1">
    <citation type="submission" date="2023-08" db="EMBL/GenBank/DDBJ databases">
        <authorList>
            <person name="Folkvardsen B D."/>
            <person name="Norman A."/>
        </authorList>
    </citation>
    <scope>NUCLEOTIDE SEQUENCE [LARGE SCALE GENOMIC DNA]</scope>
    <source>
        <strain evidence="3 4">Mu0050</strain>
    </source>
</reference>
<dbReference type="Proteomes" id="UP001190466">
    <property type="component" value="Chromosome"/>
</dbReference>
<evidence type="ECO:0000256" key="1">
    <source>
        <dbReference type="SAM" id="MobiDB-lite"/>
    </source>
</evidence>
<evidence type="ECO:0000313" key="4">
    <source>
        <dbReference type="Proteomes" id="UP001190466"/>
    </source>
</evidence>
<evidence type="ECO:0000313" key="3">
    <source>
        <dbReference type="EMBL" id="CAJ1586922.1"/>
    </source>
</evidence>
<accession>A0ABM9MJS6</accession>
<proteinExistence type="predicted"/>
<keyword evidence="2" id="KW-0472">Membrane</keyword>
<dbReference type="RefSeq" id="WP_316512775.1">
    <property type="nucleotide sequence ID" value="NZ_OY726395.1"/>
</dbReference>
<feature type="compositionally biased region" description="Pro residues" evidence="1">
    <location>
        <begin position="12"/>
        <end position="23"/>
    </location>
</feature>
<name>A0ABM9MJS6_9MYCO</name>
<feature type="transmembrane region" description="Helical" evidence="2">
    <location>
        <begin position="38"/>
        <end position="61"/>
    </location>
</feature>
<dbReference type="PANTHER" id="PTHR34219">
    <property type="entry name" value="IRON-REGULATED INNER MEMBRANE PROTEIN-RELATED"/>
    <property type="match status" value="1"/>
</dbReference>
<dbReference type="InterPro" id="IPR005625">
    <property type="entry name" value="PepSY-ass_TM"/>
</dbReference>
<dbReference type="PANTHER" id="PTHR34219:SF1">
    <property type="entry name" value="PEPSY DOMAIN-CONTAINING PROTEIN"/>
    <property type="match status" value="1"/>
</dbReference>
<feature type="region of interest" description="Disordered" evidence="1">
    <location>
        <begin position="1"/>
        <end position="23"/>
    </location>
</feature>
<feature type="transmembrane region" description="Helical" evidence="2">
    <location>
        <begin position="385"/>
        <end position="405"/>
    </location>
</feature>
<dbReference type="Pfam" id="PF03929">
    <property type="entry name" value="PepSY_TM"/>
    <property type="match status" value="1"/>
</dbReference>
<feature type="transmembrane region" description="Helical" evidence="2">
    <location>
        <begin position="426"/>
        <end position="445"/>
    </location>
</feature>
<keyword evidence="2" id="KW-0812">Transmembrane</keyword>
<evidence type="ECO:0000256" key="2">
    <source>
        <dbReference type="SAM" id="Phobius"/>
    </source>
</evidence>
<sequence length="480" mass="52207">MTTTESEKPPYDEPSPPGRCAPPPRPHGFAALLRRLHFYAGVFVGPFILIAAVTGLMYALIPQLDTYVHRDHLTVDRVGDQRLPLADQLAAARAAHPEGTVASIRPPGAPEETTWVTLAVDDVPPDYQRTVFVDPYSAEVRGALTTYGQWLPTRAWFDELHRNLHLDAVGRHYSELAASWLGITALAGLWLWVGHRRQTGSWRRIAVPDRGRKGRRRTRSWHAVIGVWILLGLLGLSLTGITWSRYGGASIDSVQQALGGTAPAVDTTLGETAATAAAGPHAQHGGPAGEGADFLTGADIALHAAHDAGLREPMWMYPPAEAEQGWLVAEKKRDWPTRNDAVSVHPETGVITDRVDFAQWPVLAKLTRWAIDTHMGILFGVPNQIVLALIAIGLIVLIVHGYRMWWQRRPTRGAAWAMGRPPLRGAIRSLSPVTTVALAAAAIAVGWFLPLFGLSLLAFVVVDAIIGGVKRRTPDRVAAD</sequence>
<keyword evidence="4" id="KW-1185">Reference proteome</keyword>
<organism evidence="3 4">
    <name type="scientific">[Mycobacterium] wendilense</name>
    <dbReference type="NCBI Taxonomy" id="3064284"/>
    <lineage>
        <taxon>Bacteria</taxon>
        <taxon>Bacillati</taxon>
        <taxon>Actinomycetota</taxon>
        <taxon>Actinomycetes</taxon>
        <taxon>Mycobacteriales</taxon>
        <taxon>Mycobacteriaceae</taxon>
        <taxon>Mycolicibacter</taxon>
    </lineage>
</organism>